<sequence length="106" mass="11323">MQPPVTHAPPSPTPHGPRWLVLRTASILLKIVAVLFLLGSLALALLFIIGITINASYINPLPGVHIPPLVLGLVSLVGIASALALYAFADLILLFVAIEKNTRPRY</sequence>
<name>D6THV6_KTERA</name>
<dbReference type="Proteomes" id="UP000004508">
    <property type="component" value="Unassembled WGS sequence"/>
</dbReference>
<proteinExistence type="predicted"/>
<dbReference type="InParanoid" id="D6THV6"/>
<keyword evidence="1" id="KW-0812">Transmembrane</keyword>
<dbReference type="STRING" id="485913.Krac_12568"/>
<feature type="transmembrane region" description="Helical" evidence="1">
    <location>
        <begin position="73"/>
        <end position="98"/>
    </location>
</feature>
<comment type="caution">
    <text evidence="2">The sequence shown here is derived from an EMBL/GenBank/DDBJ whole genome shotgun (WGS) entry which is preliminary data.</text>
</comment>
<gene>
    <name evidence="2" type="ORF">Krac_12568</name>
</gene>
<feature type="transmembrane region" description="Helical" evidence="1">
    <location>
        <begin position="27"/>
        <end position="53"/>
    </location>
</feature>
<accession>D6THV6</accession>
<protein>
    <submittedName>
        <fullName evidence="2">Uncharacterized protein</fullName>
    </submittedName>
</protein>
<keyword evidence="1" id="KW-1133">Transmembrane helix</keyword>
<dbReference type="RefSeq" id="WP_007908686.1">
    <property type="nucleotide sequence ID" value="NZ_ADVG01000001.1"/>
</dbReference>
<keyword evidence="3" id="KW-1185">Reference proteome</keyword>
<keyword evidence="1" id="KW-0472">Membrane</keyword>
<organism evidence="2 3">
    <name type="scientific">Ktedonobacter racemifer DSM 44963</name>
    <dbReference type="NCBI Taxonomy" id="485913"/>
    <lineage>
        <taxon>Bacteria</taxon>
        <taxon>Bacillati</taxon>
        <taxon>Chloroflexota</taxon>
        <taxon>Ktedonobacteria</taxon>
        <taxon>Ktedonobacterales</taxon>
        <taxon>Ktedonobacteraceae</taxon>
        <taxon>Ktedonobacter</taxon>
    </lineage>
</organism>
<evidence type="ECO:0000313" key="3">
    <source>
        <dbReference type="Proteomes" id="UP000004508"/>
    </source>
</evidence>
<dbReference type="AlphaFoldDB" id="D6THV6"/>
<reference evidence="2 3" key="1">
    <citation type="journal article" date="2011" name="Stand. Genomic Sci.">
        <title>Non-contiguous finished genome sequence and contextual data of the filamentous soil bacterium Ktedonobacter racemifer type strain (SOSP1-21).</title>
        <authorList>
            <person name="Chang Y.J."/>
            <person name="Land M."/>
            <person name="Hauser L."/>
            <person name="Chertkov O."/>
            <person name="Del Rio T.G."/>
            <person name="Nolan M."/>
            <person name="Copeland A."/>
            <person name="Tice H."/>
            <person name="Cheng J.F."/>
            <person name="Lucas S."/>
            <person name="Han C."/>
            <person name="Goodwin L."/>
            <person name="Pitluck S."/>
            <person name="Ivanova N."/>
            <person name="Ovchinikova G."/>
            <person name="Pati A."/>
            <person name="Chen A."/>
            <person name="Palaniappan K."/>
            <person name="Mavromatis K."/>
            <person name="Liolios K."/>
            <person name="Brettin T."/>
            <person name="Fiebig A."/>
            <person name="Rohde M."/>
            <person name="Abt B."/>
            <person name="Goker M."/>
            <person name="Detter J.C."/>
            <person name="Woyke T."/>
            <person name="Bristow J."/>
            <person name="Eisen J.A."/>
            <person name="Markowitz V."/>
            <person name="Hugenholtz P."/>
            <person name="Kyrpides N.C."/>
            <person name="Klenk H.P."/>
            <person name="Lapidus A."/>
        </authorList>
    </citation>
    <scope>NUCLEOTIDE SEQUENCE [LARGE SCALE GENOMIC DNA]</scope>
    <source>
        <strain evidence="3">DSM 44963</strain>
    </source>
</reference>
<dbReference type="EMBL" id="ADVG01000001">
    <property type="protein sequence ID" value="EFH90926.1"/>
    <property type="molecule type" value="Genomic_DNA"/>
</dbReference>
<evidence type="ECO:0000256" key="1">
    <source>
        <dbReference type="SAM" id="Phobius"/>
    </source>
</evidence>
<evidence type="ECO:0000313" key="2">
    <source>
        <dbReference type="EMBL" id="EFH90926.1"/>
    </source>
</evidence>